<keyword evidence="3" id="KW-1185">Reference proteome</keyword>
<name>A0ABS2PA98_9BACL</name>
<protein>
    <submittedName>
        <fullName evidence="2">Uncharacterized protein</fullName>
    </submittedName>
</protein>
<feature type="signal peptide" evidence="1">
    <location>
        <begin position="1"/>
        <end position="20"/>
    </location>
</feature>
<dbReference type="PROSITE" id="PS51257">
    <property type="entry name" value="PROKAR_LIPOPROTEIN"/>
    <property type="match status" value="1"/>
</dbReference>
<evidence type="ECO:0000313" key="3">
    <source>
        <dbReference type="Proteomes" id="UP000741863"/>
    </source>
</evidence>
<dbReference type="EMBL" id="JAFBEC010000003">
    <property type="protein sequence ID" value="MBM7632343.1"/>
    <property type="molecule type" value="Genomic_DNA"/>
</dbReference>
<feature type="chain" id="PRO_5045834920" evidence="1">
    <location>
        <begin position="21"/>
        <end position="108"/>
    </location>
</feature>
<proteinExistence type="predicted"/>
<organism evidence="2 3">
    <name type="scientific">Geomicrobium sediminis</name>
    <dbReference type="NCBI Taxonomy" id="1347788"/>
    <lineage>
        <taxon>Bacteria</taxon>
        <taxon>Bacillati</taxon>
        <taxon>Bacillota</taxon>
        <taxon>Bacilli</taxon>
        <taxon>Bacillales</taxon>
        <taxon>Geomicrobium</taxon>
    </lineage>
</organism>
<dbReference type="Proteomes" id="UP000741863">
    <property type="component" value="Unassembled WGS sequence"/>
</dbReference>
<comment type="caution">
    <text evidence="2">The sequence shown here is derived from an EMBL/GenBank/DDBJ whole genome shotgun (WGS) entry which is preliminary data.</text>
</comment>
<evidence type="ECO:0000313" key="2">
    <source>
        <dbReference type="EMBL" id="MBM7632343.1"/>
    </source>
</evidence>
<accession>A0ABS2PA98</accession>
<sequence length="108" mass="12116">MRRVATVTAAFIALVGLLVACGNNDEGGTSFFEENKNKWPELTVIENQIGSDFEEVNLENDKGNSRVLLYENDGNAEYKSIYILDEERLKIISIGENGEGQIYNEVIR</sequence>
<keyword evidence="1" id="KW-0732">Signal</keyword>
<dbReference type="RefSeq" id="WP_204696515.1">
    <property type="nucleotide sequence ID" value="NZ_JAFBEC010000003.1"/>
</dbReference>
<gene>
    <name evidence="2" type="ORF">JOD17_001436</name>
</gene>
<evidence type="ECO:0000256" key="1">
    <source>
        <dbReference type="SAM" id="SignalP"/>
    </source>
</evidence>
<reference evidence="2 3" key="1">
    <citation type="submission" date="2021-01" db="EMBL/GenBank/DDBJ databases">
        <title>Genomic Encyclopedia of Type Strains, Phase IV (KMG-IV): sequencing the most valuable type-strain genomes for metagenomic binning, comparative biology and taxonomic classification.</title>
        <authorList>
            <person name="Goeker M."/>
        </authorList>
    </citation>
    <scope>NUCLEOTIDE SEQUENCE [LARGE SCALE GENOMIC DNA]</scope>
    <source>
        <strain evidence="2 3">DSM 25540</strain>
    </source>
</reference>